<evidence type="ECO:0000313" key="3">
    <source>
        <dbReference type="Proteomes" id="UP000182427"/>
    </source>
</evidence>
<evidence type="ECO:0000256" key="1">
    <source>
        <dbReference type="SAM" id="SignalP"/>
    </source>
</evidence>
<accession>A0A1G7H6N4</accession>
<protein>
    <submittedName>
        <fullName evidence="2">Uncharacterized protein</fullName>
    </submittedName>
</protein>
<gene>
    <name evidence="2" type="ORF">SAMN05444167_0934</name>
</gene>
<name>A0A1G7H6N4_9BACT</name>
<dbReference type="Proteomes" id="UP000182427">
    <property type="component" value="Chromosome I"/>
</dbReference>
<dbReference type="RefSeq" id="WP_172838144.1">
    <property type="nucleotide sequence ID" value="NZ_LT629690.1"/>
</dbReference>
<dbReference type="EMBL" id="LT629690">
    <property type="protein sequence ID" value="SDE96100.1"/>
    <property type="molecule type" value="Genomic_DNA"/>
</dbReference>
<proteinExistence type="predicted"/>
<organism evidence="2 3">
    <name type="scientific">Terriglobus roseus</name>
    <dbReference type="NCBI Taxonomy" id="392734"/>
    <lineage>
        <taxon>Bacteria</taxon>
        <taxon>Pseudomonadati</taxon>
        <taxon>Acidobacteriota</taxon>
        <taxon>Terriglobia</taxon>
        <taxon>Terriglobales</taxon>
        <taxon>Acidobacteriaceae</taxon>
        <taxon>Terriglobus</taxon>
    </lineage>
</organism>
<feature type="signal peptide" evidence="1">
    <location>
        <begin position="1"/>
        <end position="24"/>
    </location>
</feature>
<reference evidence="2 3" key="1">
    <citation type="submission" date="2016-10" db="EMBL/GenBank/DDBJ databases">
        <authorList>
            <person name="de Groot N.N."/>
        </authorList>
    </citation>
    <scope>NUCLEOTIDE SEQUENCE [LARGE SCALE GENOMIC DNA]</scope>
    <source>
        <strain evidence="2 3">GAS232</strain>
    </source>
</reference>
<dbReference type="AlphaFoldDB" id="A0A1G7H6N4"/>
<feature type="chain" id="PRO_5009241242" evidence="1">
    <location>
        <begin position="25"/>
        <end position="422"/>
    </location>
</feature>
<keyword evidence="1" id="KW-0732">Signal</keyword>
<sequence length="422" mass="47807">MKRRQFLTASLAASAVVWTAPAFALISSSTPRGNYEFNRTISREVLENYLSRAITMQGLLSAVGNTQDNIRMLKHIGARYMGRSICLWGGESKLLANFELARKQMALVRAISPDAIFEACIFEIVSTEVEQVPVPDWTFTALGLPVEKRNFRYEAILYPPSQRSRNWSSTASVPDVSQTETQLWFYFLARSYIDLGFEGIHWGQMEIMNYNDPHLDHYARIFALVRAYAAQHARRGMVLCNAHTPGGGLVRNGELLLDFHAMPLRLKENPDKAQDATLEVGFAESIYLHSKGGRTYSGWTCEHLPYLVELDNWGVSKYPGQPRQTAGRAVKGASWLWGYDEISWYANQSDAYRAQWLRYAYNWVRKTDPSGFVEMPGSRGVVLPLGHRTWYFANNPSPAVPEGSGDENIIYSIWQSDKHNTV</sequence>
<evidence type="ECO:0000313" key="2">
    <source>
        <dbReference type="EMBL" id="SDE96100.1"/>
    </source>
</evidence>
<keyword evidence="3" id="KW-1185">Reference proteome</keyword>